<dbReference type="InterPro" id="IPR012337">
    <property type="entry name" value="RNaseH-like_sf"/>
</dbReference>
<keyword evidence="2" id="KW-0238">DNA-binding</keyword>
<dbReference type="Proteomes" id="UP000282574">
    <property type="component" value="Unassembled WGS sequence"/>
</dbReference>
<feature type="domain" description="DDE" evidence="4">
    <location>
        <begin position="39"/>
        <end position="165"/>
    </location>
</feature>
<dbReference type="PANTHER" id="PTHR35528">
    <property type="entry name" value="BLL1675 PROTEIN"/>
    <property type="match status" value="1"/>
</dbReference>
<dbReference type="InterPro" id="IPR047930">
    <property type="entry name" value="Transpos_IS6"/>
</dbReference>
<name>A0AB37UAE8_9CYAN</name>
<dbReference type="InterPro" id="IPR052183">
    <property type="entry name" value="IS_Transposase"/>
</dbReference>
<gene>
    <name evidence="5" type="ORF">DSM107010_61130</name>
</gene>
<reference evidence="5 6" key="1">
    <citation type="journal article" date="2019" name="Genome Biol. Evol.">
        <title>Day and night: Metabolic profiles and evolutionary relationships of six axenic non-marine cyanobacteria.</title>
        <authorList>
            <person name="Will S.E."/>
            <person name="Henke P."/>
            <person name="Boedeker C."/>
            <person name="Huang S."/>
            <person name="Brinkmann H."/>
            <person name="Rohde M."/>
            <person name="Jarek M."/>
            <person name="Friedl T."/>
            <person name="Seufert S."/>
            <person name="Schumacher M."/>
            <person name="Overmann J."/>
            <person name="Neumann-Schaal M."/>
            <person name="Petersen J."/>
        </authorList>
    </citation>
    <scope>NUCLEOTIDE SEQUENCE [LARGE SCALE GENOMIC DNA]</scope>
    <source>
        <strain evidence="5 6">SAG 39.79</strain>
    </source>
</reference>
<comment type="caution">
    <text evidence="5">The sequence shown here is derived from an EMBL/GenBank/DDBJ whole genome shotgun (WGS) entry which is preliminary data.</text>
</comment>
<keyword evidence="1" id="KW-0815">Transposition</keyword>
<dbReference type="GO" id="GO:0006310">
    <property type="term" value="P:DNA recombination"/>
    <property type="evidence" value="ECO:0007669"/>
    <property type="project" value="UniProtKB-KW"/>
</dbReference>
<evidence type="ECO:0000313" key="5">
    <source>
        <dbReference type="EMBL" id="RUT02976.1"/>
    </source>
</evidence>
<evidence type="ECO:0000256" key="3">
    <source>
        <dbReference type="ARBA" id="ARBA00023172"/>
    </source>
</evidence>
<keyword evidence="6" id="KW-1185">Reference proteome</keyword>
<dbReference type="GO" id="GO:0032196">
    <property type="term" value="P:transposition"/>
    <property type="evidence" value="ECO:0007669"/>
    <property type="project" value="UniProtKB-KW"/>
</dbReference>
<dbReference type="GO" id="GO:0003677">
    <property type="term" value="F:DNA binding"/>
    <property type="evidence" value="ECO:0007669"/>
    <property type="project" value="UniProtKB-KW"/>
</dbReference>
<keyword evidence="3" id="KW-0233">DNA recombination</keyword>
<dbReference type="SUPFAM" id="SSF53098">
    <property type="entry name" value="Ribonuclease H-like"/>
    <property type="match status" value="1"/>
</dbReference>
<dbReference type="PANTHER" id="PTHR35528:SF3">
    <property type="entry name" value="BLL1675 PROTEIN"/>
    <property type="match status" value="1"/>
</dbReference>
<dbReference type="InterPro" id="IPR032874">
    <property type="entry name" value="DDE_dom"/>
</dbReference>
<proteinExistence type="predicted"/>
<accession>A0AB37UAE8</accession>
<sequence length="209" mass="24939">MMLYRGIEVTYESIREWCEKFGQQYANQLRRKRPYLADKWHLDEVVVTIEGQQYYLWRAVDAEGNVLDVLLQRHRDTRAAHRFFRKLLKKQGFVPRVIVTDQLKSYAAAKKQVLKSVEHRQHKGLNNLCENSHQPTRVRERRMRRFKSPGQTQRFLSAFGPIRDHFHPKQHNPFPDYLSMIKIETMINQVLGLNKRAIPAKLFAQLRSR</sequence>
<evidence type="ECO:0000256" key="1">
    <source>
        <dbReference type="ARBA" id="ARBA00022578"/>
    </source>
</evidence>
<dbReference type="NCBIfam" id="NF033587">
    <property type="entry name" value="transpos_IS6"/>
    <property type="match status" value="1"/>
</dbReference>
<evidence type="ECO:0000313" key="6">
    <source>
        <dbReference type="Proteomes" id="UP000282574"/>
    </source>
</evidence>
<organism evidence="5 6">
    <name type="scientific">Chroococcidiopsis cubana SAG 39.79</name>
    <dbReference type="NCBI Taxonomy" id="388085"/>
    <lineage>
        <taxon>Bacteria</taxon>
        <taxon>Bacillati</taxon>
        <taxon>Cyanobacteriota</taxon>
        <taxon>Cyanophyceae</taxon>
        <taxon>Chroococcidiopsidales</taxon>
        <taxon>Chroococcidiopsidaceae</taxon>
        <taxon>Chroococcidiopsis</taxon>
    </lineage>
</organism>
<protein>
    <recommendedName>
        <fullName evidence="4">DDE domain-containing protein</fullName>
    </recommendedName>
</protein>
<evidence type="ECO:0000259" key="4">
    <source>
        <dbReference type="Pfam" id="PF13610"/>
    </source>
</evidence>
<dbReference type="EMBL" id="RSCK01000102">
    <property type="protein sequence ID" value="RUT02976.1"/>
    <property type="molecule type" value="Genomic_DNA"/>
</dbReference>
<dbReference type="AlphaFoldDB" id="A0AB37UAE8"/>
<evidence type="ECO:0000256" key="2">
    <source>
        <dbReference type="ARBA" id="ARBA00023125"/>
    </source>
</evidence>
<dbReference type="Pfam" id="PF13610">
    <property type="entry name" value="DDE_Tnp_IS240"/>
    <property type="match status" value="1"/>
</dbReference>